<dbReference type="SUPFAM" id="SSF50475">
    <property type="entry name" value="FMN-binding split barrel"/>
    <property type="match status" value="1"/>
</dbReference>
<dbReference type="RefSeq" id="XP_018019517.1">
    <property type="nucleotide sequence ID" value="XM_018164028.2"/>
</dbReference>
<dbReference type="InterPro" id="IPR012349">
    <property type="entry name" value="Split_barrel_FMN-bd"/>
</dbReference>
<keyword evidence="7" id="KW-0472">Membrane</keyword>
<dbReference type="AlphaFoldDB" id="A0A8B7P0H8"/>
<proteinExistence type="inferred from homology"/>
<keyword evidence="5" id="KW-0325">Glycoprotein</keyword>
<name>A0A8B7P0H8_HYAAZ</name>
<comment type="subcellular location">
    <subcellularLocation>
        <location evidence="1">Secreted</location>
    </subcellularLocation>
</comment>
<dbReference type="GeneID" id="108675971"/>
<accession>A0A8B7P0H8</accession>
<dbReference type="KEGG" id="hazt:108675971"/>
<evidence type="ECO:0000256" key="7">
    <source>
        <dbReference type="SAM" id="Phobius"/>
    </source>
</evidence>
<evidence type="ECO:0000256" key="5">
    <source>
        <dbReference type="ARBA" id="ARBA00023180"/>
    </source>
</evidence>
<sequence>MTVEYNELDGLSRPTSSRKRHSGCGLAVVTLILFVVTGISALVVWKVCFPSGGFGGVFVDNGALAHHYPPPPPHTEYAAVARYIIHISDWATLATISTHANITGYPFANVFSISDGITSNSTGNPYFYLTDLELSVHDLKADPRASLTASLAQSSYCRQRRLDPQDPVCAHVILTGEIVKIKNGTAEAAAAQQALFSRHPEMQDWPQDHGWFVARLAIRHIYLLDYFGGAKVIDPQDYYAAQPF</sequence>
<dbReference type="GO" id="GO:0005737">
    <property type="term" value="C:cytoplasm"/>
    <property type="evidence" value="ECO:0007669"/>
    <property type="project" value="UniProtKB-ARBA"/>
</dbReference>
<evidence type="ECO:0000313" key="9">
    <source>
        <dbReference type="Proteomes" id="UP000694843"/>
    </source>
</evidence>
<dbReference type="PANTHER" id="PTHR13343">
    <property type="entry name" value="CREG1 PROTEIN"/>
    <property type="match status" value="1"/>
</dbReference>
<reference evidence="10" key="1">
    <citation type="submission" date="2025-08" db="UniProtKB">
        <authorList>
            <consortium name="RefSeq"/>
        </authorList>
    </citation>
    <scope>IDENTIFICATION</scope>
    <source>
        <tissue evidence="10">Whole organism</tissue>
    </source>
</reference>
<gene>
    <name evidence="10" type="primary">LOC108675971</name>
</gene>
<comment type="similarity">
    <text evidence="2">Belongs to the CREG family.</text>
</comment>
<feature type="region of interest" description="Disordered" evidence="6">
    <location>
        <begin position="1"/>
        <end position="21"/>
    </location>
</feature>
<feature type="domain" description="CREG-like beta-barrel" evidence="8">
    <location>
        <begin position="72"/>
        <end position="239"/>
    </location>
</feature>
<keyword evidence="3" id="KW-0964">Secreted</keyword>
<dbReference type="Pfam" id="PF13883">
    <property type="entry name" value="CREG_beta-barrel"/>
    <property type="match status" value="1"/>
</dbReference>
<dbReference type="InterPro" id="IPR055343">
    <property type="entry name" value="CREG_beta-barrel"/>
</dbReference>
<keyword evidence="4" id="KW-0732">Signal</keyword>
<evidence type="ECO:0000313" key="10">
    <source>
        <dbReference type="RefSeq" id="XP_018019517.1"/>
    </source>
</evidence>
<protein>
    <submittedName>
        <fullName evidence="10">Protein CREG1</fullName>
    </submittedName>
</protein>
<dbReference type="PANTHER" id="PTHR13343:SF17">
    <property type="entry name" value="CELLULAR REPRESSOR OF E1A-STIMULATED GENES, ISOFORM A"/>
    <property type="match status" value="1"/>
</dbReference>
<evidence type="ECO:0000256" key="3">
    <source>
        <dbReference type="ARBA" id="ARBA00022525"/>
    </source>
</evidence>
<dbReference type="OrthoDB" id="46836at2759"/>
<organism evidence="9 10">
    <name type="scientific">Hyalella azteca</name>
    <name type="common">Amphipod</name>
    <dbReference type="NCBI Taxonomy" id="294128"/>
    <lineage>
        <taxon>Eukaryota</taxon>
        <taxon>Metazoa</taxon>
        <taxon>Ecdysozoa</taxon>
        <taxon>Arthropoda</taxon>
        <taxon>Crustacea</taxon>
        <taxon>Multicrustacea</taxon>
        <taxon>Malacostraca</taxon>
        <taxon>Eumalacostraca</taxon>
        <taxon>Peracarida</taxon>
        <taxon>Amphipoda</taxon>
        <taxon>Senticaudata</taxon>
        <taxon>Talitrida</taxon>
        <taxon>Talitroidea</taxon>
        <taxon>Hyalellidae</taxon>
        <taxon>Hyalella</taxon>
    </lineage>
</organism>
<evidence type="ECO:0000256" key="6">
    <source>
        <dbReference type="SAM" id="MobiDB-lite"/>
    </source>
</evidence>
<dbReference type="CTD" id="42092"/>
<dbReference type="GO" id="GO:0005615">
    <property type="term" value="C:extracellular space"/>
    <property type="evidence" value="ECO:0007669"/>
    <property type="project" value="TreeGrafter"/>
</dbReference>
<dbReference type="Gene3D" id="2.30.110.10">
    <property type="entry name" value="Electron Transport, Fmn-binding Protein, Chain A"/>
    <property type="match status" value="1"/>
</dbReference>
<dbReference type="GO" id="GO:0012505">
    <property type="term" value="C:endomembrane system"/>
    <property type="evidence" value="ECO:0007669"/>
    <property type="project" value="UniProtKB-ARBA"/>
</dbReference>
<keyword evidence="9" id="KW-1185">Reference proteome</keyword>
<evidence type="ECO:0000256" key="2">
    <source>
        <dbReference type="ARBA" id="ARBA00009230"/>
    </source>
</evidence>
<dbReference type="Proteomes" id="UP000694843">
    <property type="component" value="Unplaced"/>
</dbReference>
<dbReference type="OMA" id="AQTPYCR"/>
<keyword evidence="7" id="KW-0812">Transmembrane</keyword>
<evidence type="ECO:0000259" key="8">
    <source>
        <dbReference type="Pfam" id="PF13883"/>
    </source>
</evidence>
<feature type="transmembrane region" description="Helical" evidence="7">
    <location>
        <begin position="23"/>
        <end position="45"/>
    </location>
</feature>
<keyword evidence="7" id="KW-1133">Transmembrane helix</keyword>
<dbReference type="FunFam" id="2.30.110.10:FF:000004">
    <property type="entry name" value="Cellular repressor of E1A-stimulated genes 1"/>
    <property type="match status" value="1"/>
</dbReference>
<evidence type="ECO:0000256" key="1">
    <source>
        <dbReference type="ARBA" id="ARBA00004613"/>
    </source>
</evidence>
<evidence type="ECO:0000256" key="4">
    <source>
        <dbReference type="ARBA" id="ARBA00022729"/>
    </source>
</evidence>